<dbReference type="Proteomes" id="UP000187406">
    <property type="component" value="Unassembled WGS sequence"/>
</dbReference>
<organism evidence="8 10">
    <name type="scientific">Cephalotus follicularis</name>
    <name type="common">Albany pitcher plant</name>
    <dbReference type="NCBI Taxonomy" id="3775"/>
    <lineage>
        <taxon>Eukaryota</taxon>
        <taxon>Viridiplantae</taxon>
        <taxon>Streptophyta</taxon>
        <taxon>Embryophyta</taxon>
        <taxon>Tracheophyta</taxon>
        <taxon>Spermatophyta</taxon>
        <taxon>Magnoliopsida</taxon>
        <taxon>eudicotyledons</taxon>
        <taxon>Gunneridae</taxon>
        <taxon>Pentapetalae</taxon>
        <taxon>rosids</taxon>
        <taxon>fabids</taxon>
        <taxon>Oxalidales</taxon>
        <taxon>Cephalotaceae</taxon>
        <taxon>Cephalotus</taxon>
    </lineage>
</organism>
<dbReference type="EMBL" id="BDDD01002645">
    <property type="protein sequence ID" value="GAV82479.1"/>
    <property type="molecule type" value="Genomic_DNA"/>
</dbReference>
<comment type="caution">
    <text evidence="8">The sequence shown here is derived from an EMBL/GenBank/DDBJ whole genome shotgun (WGS) entry which is preliminary data.</text>
</comment>
<dbReference type="OrthoDB" id="6373236at2759"/>
<dbReference type="Gene3D" id="4.10.365.10">
    <property type="entry name" value="p27"/>
    <property type="match status" value="1"/>
</dbReference>
<dbReference type="InterPro" id="IPR044275">
    <property type="entry name" value="KRP"/>
</dbReference>
<feature type="domain" description="Cyclin-dependent kinase inhibitor" evidence="7">
    <location>
        <begin position="175"/>
        <end position="217"/>
    </location>
</feature>
<evidence type="ECO:0000256" key="4">
    <source>
        <dbReference type="ARBA" id="ARBA00023306"/>
    </source>
</evidence>
<reference evidence="8" key="2">
    <citation type="journal article" date="2017" name="Nat. Ecol. Evol.">
        <title>Genome of the pitcher plant Cephalotus reveals genetic changes associated with carnivory.</title>
        <authorList>
            <person name="Fukushima K."/>
            <person name="Fang X."/>
            <person name="Alvarez-Ponce D."/>
            <person name="Cai H."/>
            <person name="Carretero-Paulet L."/>
            <person name="Chen C."/>
            <person name="Chang T."/>
            <person name="Farr K.M."/>
            <person name="Fujita T."/>
            <person name="Hiwatashi Y."/>
            <person name="Hoshi Y."/>
            <person name="Imai T."/>
            <person name="Kasahara M."/>
            <person name="Librado P."/>
            <person name="Mao L."/>
            <person name="Mori H."/>
            <person name="Nishiyama T."/>
            <person name="Nozawa M."/>
            <person name="Palfalvi G."/>
            <person name="Pollard S.T."/>
            <person name="Rozas J."/>
            <person name="Sanchez-Gracia A."/>
            <person name="Sankoff D."/>
            <person name="Shibata T.F."/>
            <person name="Shigenobu S."/>
            <person name="Sumikawa N."/>
            <person name="Uzawa T."/>
            <person name="Xie M."/>
            <person name="Zheng C."/>
            <person name="Pollock D.D."/>
            <person name="Albert V.A."/>
            <person name="Li S."/>
            <person name="Hasebe M."/>
        </authorList>
    </citation>
    <scope>NUCLEOTIDE SEQUENCE</scope>
    <source>
        <strain evidence="8">St1</strain>
    </source>
</reference>
<comment type="subcellular location">
    <subcellularLocation>
        <location evidence="1">Nucleus</location>
        <location evidence="1">Nucleoplasm</location>
    </subcellularLocation>
</comment>
<evidence type="ECO:0000256" key="2">
    <source>
        <dbReference type="ARBA" id="ARBA00010274"/>
    </source>
</evidence>
<dbReference type="Pfam" id="PF02234">
    <property type="entry name" value="CDI"/>
    <property type="match status" value="1"/>
</dbReference>
<evidence type="ECO:0000313" key="8">
    <source>
        <dbReference type="EMBL" id="GAV80688.1"/>
    </source>
</evidence>
<evidence type="ECO:0000259" key="7">
    <source>
        <dbReference type="Pfam" id="PF02234"/>
    </source>
</evidence>
<name>A0A1Q3CKT0_CEPFO</name>
<keyword evidence="10" id="KW-1185">Reference proteome</keyword>
<gene>
    <name evidence="8" type="ORF">CFOL_v3_24148</name>
    <name evidence="9" type="ORF">CFOL_v3_25930</name>
</gene>
<evidence type="ECO:0000256" key="3">
    <source>
        <dbReference type="ARBA" id="ARBA00023013"/>
    </source>
</evidence>
<dbReference type="GO" id="GO:0005654">
    <property type="term" value="C:nucleoplasm"/>
    <property type="evidence" value="ECO:0007669"/>
    <property type="project" value="UniProtKB-SubCell"/>
</dbReference>
<dbReference type="PANTHER" id="PTHR46776">
    <property type="entry name" value="CYCLIN-DEPENDENT KINASE INHIBITOR 4-RELATED"/>
    <property type="match status" value="1"/>
</dbReference>
<evidence type="ECO:0000313" key="9">
    <source>
        <dbReference type="EMBL" id="GAV82479.1"/>
    </source>
</evidence>
<dbReference type="GO" id="GO:0004861">
    <property type="term" value="F:cyclin-dependent protein serine/threonine kinase inhibitor activity"/>
    <property type="evidence" value="ECO:0007669"/>
    <property type="project" value="UniProtKB-UniRule"/>
</dbReference>
<feature type="region of interest" description="Disordered" evidence="6">
    <location>
        <begin position="120"/>
        <end position="173"/>
    </location>
</feature>
<evidence type="ECO:0000256" key="1">
    <source>
        <dbReference type="ARBA" id="ARBA00004642"/>
    </source>
</evidence>
<evidence type="ECO:0000256" key="5">
    <source>
        <dbReference type="PIRNR" id="PIRNR017811"/>
    </source>
</evidence>
<accession>A0A1Q3CKT0</accession>
<sequence length="219" mass="24530">MMEMPQLGIKTRTRDRAPAVAMATITTSIPETTVKKRKRNDAALRISASYIQLRSRRITLRDSISPSLEASNANSSGTVSSPIDERTVSVSCCSNNGSSQQVNEIIKCIDLEDKNESVEVETSTYYSCREEERRETTPSSELGAEESYDLDSTARPPSMAEENSGVKSTAEKMTTASELEEFFSAAERNIQKQFLDKYNYDIVKDEPVEGRYEWVRLSP</sequence>
<evidence type="ECO:0000256" key="6">
    <source>
        <dbReference type="SAM" id="MobiDB-lite"/>
    </source>
</evidence>
<dbReference type="GO" id="GO:0051726">
    <property type="term" value="P:regulation of cell cycle"/>
    <property type="evidence" value="ECO:0007669"/>
    <property type="project" value="InterPro"/>
</dbReference>
<reference evidence="10" key="1">
    <citation type="submission" date="2016-04" db="EMBL/GenBank/DDBJ databases">
        <title>Cephalotus genome sequencing.</title>
        <authorList>
            <person name="Fukushima K."/>
            <person name="Hasebe M."/>
            <person name="Fang X."/>
        </authorList>
    </citation>
    <scope>NUCLEOTIDE SEQUENCE [LARGE SCALE GENOMIC DNA]</scope>
    <source>
        <strain evidence="10">cv. St1</strain>
    </source>
</reference>
<evidence type="ECO:0000313" key="10">
    <source>
        <dbReference type="Proteomes" id="UP000187406"/>
    </source>
</evidence>
<protein>
    <recommendedName>
        <fullName evidence="5">Cyclin-dependent kinase inhibitor</fullName>
    </recommendedName>
</protein>
<dbReference type="EMBL" id="BDDD01002235">
    <property type="protein sequence ID" value="GAV80688.1"/>
    <property type="molecule type" value="Genomic_DNA"/>
</dbReference>
<comment type="similarity">
    <text evidence="2 5">Belongs to the CDI family. ICK/KRP subfamily.</text>
</comment>
<dbReference type="FunCoup" id="A0A1Q3CKT0">
    <property type="interactions" value="15"/>
</dbReference>
<dbReference type="AlphaFoldDB" id="A0A1Q3CKT0"/>
<dbReference type="InterPro" id="IPR003175">
    <property type="entry name" value="CDI_dom"/>
</dbReference>
<proteinExistence type="inferred from homology"/>
<dbReference type="STRING" id="3775.A0A1Q3CKT0"/>
<keyword evidence="4" id="KW-0131">Cell cycle</keyword>
<dbReference type="PIRSF" id="PIRSF017811">
    <property type="entry name" value="CDK_inhib_pln"/>
    <property type="match status" value="1"/>
</dbReference>
<dbReference type="InterPro" id="IPR044898">
    <property type="entry name" value="CDI_dom_sf"/>
</dbReference>
<keyword evidence="3 5" id="KW-0649">Protein kinase inhibitor</keyword>